<gene>
    <name evidence="3" type="ORF">I6G47_16440</name>
</gene>
<dbReference type="InterPro" id="IPR000835">
    <property type="entry name" value="HTH_MarR-typ"/>
</dbReference>
<name>A0A7T3DBC3_9BURK</name>
<feature type="region of interest" description="Disordered" evidence="1">
    <location>
        <begin position="269"/>
        <end position="300"/>
    </location>
</feature>
<feature type="domain" description="HTH marR-type" evidence="2">
    <location>
        <begin position="24"/>
        <end position="85"/>
    </location>
</feature>
<sequence>MNEPEKESMRYAVVPATALLDNRLSLRDVSVLGALGIHTDKQGWCTPSQGRIGAMLGISRHTVAKSVAVLRECGYLVVSARRGDGGGQTSNLMRVVMDLNVPETCLRYVPKNSVSPMLAPATPEVAAPATPEVAAPATPEVAAPATPEVAAPATPEVAAPATPEVAAPATPEVAAPATPEVAAPATPEVARNPPLKSPTEQHTPLTPTGGGEDDELFAGFWKVYPRKVGKDAARKAFAKRKPDAELLAKMLAAVARQAQSEQWRKKDGQFIPHPTTWLNRGQWEDGEGAAQGGDSESRPQWALQAGFENRWEAENERCFAHNAHLFRDGRRMEVPA</sequence>
<feature type="region of interest" description="Disordered" evidence="1">
    <location>
        <begin position="187"/>
        <end position="213"/>
    </location>
</feature>
<dbReference type="Pfam" id="PF12802">
    <property type="entry name" value="MarR_2"/>
    <property type="match status" value="1"/>
</dbReference>
<keyword evidence="4" id="KW-1185">Reference proteome</keyword>
<organism evidence="3 4">
    <name type="scientific">Delftia lacustris</name>
    <dbReference type="NCBI Taxonomy" id="558537"/>
    <lineage>
        <taxon>Bacteria</taxon>
        <taxon>Pseudomonadati</taxon>
        <taxon>Pseudomonadota</taxon>
        <taxon>Betaproteobacteria</taxon>
        <taxon>Burkholderiales</taxon>
        <taxon>Comamonadaceae</taxon>
        <taxon>Delftia</taxon>
    </lineage>
</organism>
<dbReference type="Proteomes" id="UP000595064">
    <property type="component" value="Chromosome"/>
</dbReference>
<evidence type="ECO:0000256" key="1">
    <source>
        <dbReference type="SAM" id="MobiDB-lite"/>
    </source>
</evidence>
<dbReference type="KEGG" id="dla:I6G47_16440"/>
<reference evidence="3 4" key="1">
    <citation type="submission" date="2020-12" db="EMBL/GenBank/DDBJ databases">
        <title>FDA dAtabase for Regulatory Grade micrObial Sequences (FDA-ARGOS): Supporting development and validation of Infectious Disease Dx tests.</title>
        <authorList>
            <person name="Sproer C."/>
            <person name="Gronow S."/>
            <person name="Severitt S."/>
            <person name="Schroder I."/>
            <person name="Tallon L."/>
            <person name="Sadzewicz L."/>
            <person name="Zhao X."/>
            <person name="Boylan J."/>
            <person name="Ott S."/>
            <person name="Bowen H."/>
            <person name="Vavikolanu K."/>
            <person name="Mehta A."/>
            <person name="Aluvathingal J."/>
            <person name="Nadendla S."/>
            <person name="Lowell S."/>
            <person name="Myers T."/>
            <person name="Yan Y."/>
            <person name="Sichtig H."/>
        </authorList>
    </citation>
    <scope>NUCLEOTIDE SEQUENCE [LARGE SCALE GENOMIC DNA]</scope>
    <source>
        <strain evidence="3 4">FDAARGOS_890</strain>
    </source>
</reference>
<protein>
    <submittedName>
        <fullName evidence="3">Helix-turn-helix domain-containing protein</fullName>
    </submittedName>
</protein>
<evidence type="ECO:0000313" key="4">
    <source>
        <dbReference type="Proteomes" id="UP000595064"/>
    </source>
</evidence>
<proteinExistence type="predicted"/>
<evidence type="ECO:0000259" key="2">
    <source>
        <dbReference type="Pfam" id="PF12802"/>
    </source>
</evidence>
<evidence type="ECO:0000313" key="3">
    <source>
        <dbReference type="EMBL" id="QPS78621.1"/>
    </source>
</evidence>
<feature type="region of interest" description="Disordered" evidence="1">
    <location>
        <begin position="129"/>
        <end position="175"/>
    </location>
</feature>
<dbReference type="AlphaFoldDB" id="A0A7T3DBC3"/>
<accession>A0A7T3DBC3</accession>
<dbReference type="EMBL" id="CP065748">
    <property type="protein sequence ID" value="QPS78621.1"/>
    <property type="molecule type" value="Genomic_DNA"/>
</dbReference>